<organism evidence="5">
    <name type="scientific">viral metagenome</name>
    <dbReference type="NCBI Taxonomy" id="1070528"/>
    <lineage>
        <taxon>unclassified sequences</taxon>
        <taxon>metagenomes</taxon>
        <taxon>organismal metagenomes</taxon>
    </lineage>
</organism>
<evidence type="ECO:0000256" key="3">
    <source>
        <dbReference type="ARBA" id="ARBA00022840"/>
    </source>
</evidence>
<keyword evidence="1" id="KW-0235">DNA replication</keyword>
<dbReference type="PANTHER" id="PTHR11669:SF20">
    <property type="entry name" value="REPLICATION FACTOR C SUBUNIT 4"/>
    <property type="match status" value="1"/>
</dbReference>
<dbReference type="InterPro" id="IPR027417">
    <property type="entry name" value="P-loop_NTPase"/>
</dbReference>
<evidence type="ECO:0000313" key="5">
    <source>
        <dbReference type="EMBL" id="QHU02557.1"/>
    </source>
</evidence>
<feature type="domain" description="ATPase AAA-type core" evidence="4">
    <location>
        <begin position="41"/>
        <end position="157"/>
    </location>
</feature>
<dbReference type="PANTHER" id="PTHR11669">
    <property type="entry name" value="REPLICATION FACTOR C / DNA POLYMERASE III GAMMA-TAU SUBUNIT"/>
    <property type="match status" value="1"/>
</dbReference>
<dbReference type="Gene3D" id="1.10.8.60">
    <property type="match status" value="1"/>
</dbReference>
<dbReference type="GO" id="GO:0005524">
    <property type="term" value="F:ATP binding"/>
    <property type="evidence" value="ECO:0007669"/>
    <property type="project" value="UniProtKB-KW"/>
</dbReference>
<dbReference type="InterPro" id="IPR050238">
    <property type="entry name" value="DNA_Rep/Repair_Clamp_Loader"/>
</dbReference>
<evidence type="ECO:0000256" key="1">
    <source>
        <dbReference type="ARBA" id="ARBA00022705"/>
    </source>
</evidence>
<dbReference type="EMBL" id="MN740360">
    <property type="protein sequence ID" value="QHU02557.1"/>
    <property type="molecule type" value="Genomic_DNA"/>
</dbReference>
<dbReference type="Pfam" id="PF00004">
    <property type="entry name" value="AAA"/>
    <property type="match status" value="1"/>
</dbReference>
<name>A0A6C0JDF7_9ZZZZ</name>
<dbReference type="AlphaFoldDB" id="A0A6C0JDF7"/>
<evidence type="ECO:0000256" key="2">
    <source>
        <dbReference type="ARBA" id="ARBA00022741"/>
    </source>
</evidence>
<dbReference type="GO" id="GO:0005663">
    <property type="term" value="C:DNA replication factor C complex"/>
    <property type="evidence" value="ECO:0007669"/>
    <property type="project" value="TreeGrafter"/>
</dbReference>
<keyword evidence="2" id="KW-0547">Nucleotide-binding</keyword>
<dbReference type="GO" id="GO:0016887">
    <property type="term" value="F:ATP hydrolysis activity"/>
    <property type="evidence" value="ECO:0007669"/>
    <property type="project" value="InterPro"/>
</dbReference>
<dbReference type="SUPFAM" id="SSF52540">
    <property type="entry name" value="P-loop containing nucleoside triphosphate hydrolases"/>
    <property type="match status" value="1"/>
</dbReference>
<keyword evidence="3" id="KW-0067">ATP-binding</keyword>
<dbReference type="GO" id="GO:0006281">
    <property type="term" value="P:DNA repair"/>
    <property type="evidence" value="ECO:0007669"/>
    <property type="project" value="TreeGrafter"/>
</dbReference>
<proteinExistence type="predicted"/>
<dbReference type="Gene3D" id="3.40.50.300">
    <property type="entry name" value="P-loop containing nucleotide triphosphate hydrolases"/>
    <property type="match status" value="1"/>
</dbReference>
<dbReference type="InterPro" id="IPR003959">
    <property type="entry name" value="ATPase_AAA_core"/>
</dbReference>
<accession>A0A6C0JDF7</accession>
<evidence type="ECO:0000259" key="4">
    <source>
        <dbReference type="Pfam" id="PF00004"/>
    </source>
</evidence>
<sequence length="324" mass="37167">MNYKNELISTKYKPSAISDFVFPIEFHNLLRALMDCGQLNLLLLGSCCSGKTSIIDLFITHYYKGYSTRERNENILYISQLKDIGVQYFRNDLKIFCQSYSGIKNKKKIVVIDDIDGISEQTQQILRNCIDNYKSNVGFLCSCTTMSKVIENIQSRLLILKLPNLNTSRLLTVANKIIDNEQLSITTEAITALVELSNNSMRLLISYLELIYLLDIPVTKTNIYDMCTCISFKSFDTYLSELSDGNIVNAIGLVKELIGNGFNCMDVYTNLFTYIKIKYKTRIELQYKLIRIICSYISVFHELHEDDIELAFLSRDLSKVLHAS</sequence>
<dbReference type="GO" id="GO:0003689">
    <property type="term" value="F:DNA clamp loader activity"/>
    <property type="evidence" value="ECO:0007669"/>
    <property type="project" value="TreeGrafter"/>
</dbReference>
<protein>
    <recommendedName>
        <fullName evidence="4">ATPase AAA-type core domain-containing protein</fullName>
    </recommendedName>
</protein>
<dbReference type="GO" id="GO:0006261">
    <property type="term" value="P:DNA-templated DNA replication"/>
    <property type="evidence" value="ECO:0007669"/>
    <property type="project" value="TreeGrafter"/>
</dbReference>
<reference evidence="5" key="1">
    <citation type="journal article" date="2020" name="Nature">
        <title>Giant virus diversity and host interactions through global metagenomics.</title>
        <authorList>
            <person name="Schulz F."/>
            <person name="Roux S."/>
            <person name="Paez-Espino D."/>
            <person name="Jungbluth S."/>
            <person name="Walsh D.A."/>
            <person name="Denef V.J."/>
            <person name="McMahon K.D."/>
            <person name="Konstantinidis K.T."/>
            <person name="Eloe-Fadrosh E.A."/>
            <person name="Kyrpides N.C."/>
            <person name="Woyke T."/>
        </authorList>
    </citation>
    <scope>NUCLEOTIDE SEQUENCE</scope>
    <source>
        <strain evidence="5">GVMAG-M-3300025880-76</strain>
    </source>
</reference>